<reference evidence="12 13" key="1">
    <citation type="submission" date="2019-10" db="EMBL/GenBank/DDBJ databases">
        <title>New species of Slilvanegrellaceae.</title>
        <authorList>
            <person name="Pitt A."/>
            <person name="Hahn M.W."/>
        </authorList>
    </citation>
    <scope>NUCLEOTIDE SEQUENCE [LARGE SCALE GENOMIC DNA]</scope>
    <source>
        <strain evidence="12 13">SP-Ram-0.45-NSY-1</strain>
    </source>
</reference>
<feature type="domain" description="Phytochrome chromophore attachment site" evidence="10">
    <location>
        <begin position="150"/>
        <end position="307"/>
    </location>
</feature>
<evidence type="ECO:0000313" key="13">
    <source>
        <dbReference type="Proteomes" id="UP000437748"/>
    </source>
</evidence>
<dbReference type="AlphaFoldDB" id="A0A6N6VVX4"/>
<feature type="domain" description="Histidine kinase" evidence="11">
    <location>
        <begin position="527"/>
        <end position="718"/>
    </location>
</feature>
<protein>
    <recommendedName>
        <fullName evidence="3">histidine kinase</fullName>
        <ecNumber evidence="3">2.7.13.3</ecNumber>
    </recommendedName>
</protein>
<evidence type="ECO:0000256" key="1">
    <source>
        <dbReference type="ARBA" id="ARBA00000085"/>
    </source>
</evidence>
<dbReference type="OrthoDB" id="9760752at2"/>
<dbReference type="InterPro" id="IPR011495">
    <property type="entry name" value="Sig_transdc_His_kin_sub2_dim/P"/>
</dbReference>
<evidence type="ECO:0000259" key="11">
    <source>
        <dbReference type="PROSITE" id="PS50109"/>
    </source>
</evidence>
<dbReference type="Gene3D" id="3.30.450.270">
    <property type="match status" value="1"/>
</dbReference>
<dbReference type="InterPro" id="IPR013515">
    <property type="entry name" value="Phytochrome_cen-reg"/>
</dbReference>
<dbReference type="Gene3D" id="3.30.450.20">
    <property type="entry name" value="PAS domain"/>
    <property type="match status" value="2"/>
</dbReference>
<dbReference type="SUPFAM" id="SSF55785">
    <property type="entry name" value="PYP-like sensor domain (PAS domain)"/>
    <property type="match status" value="1"/>
</dbReference>
<dbReference type="PANTHER" id="PTHR41523:SF8">
    <property type="entry name" value="ETHYLENE RESPONSE SENSOR PROTEIN"/>
    <property type="match status" value="1"/>
</dbReference>
<organism evidence="12 13">
    <name type="scientific">Silvanigrella paludirubra</name>
    <dbReference type="NCBI Taxonomy" id="2499159"/>
    <lineage>
        <taxon>Bacteria</taxon>
        <taxon>Pseudomonadati</taxon>
        <taxon>Bdellovibrionota</taxon>
        <taxon>Oligoflexia</taxon>
        <taxon>Silvanigrellales</taxon>
        <taxon>Silvanigrellaceae</taxon>
        <taxon>Silvanigrella</taxon>
    </lineage>
</organism>
<dbReference type="InterPro" id="IPR043150">
    <property type="entry name" value="Phytochrome_PHY_sf"/>
</dbReference>
<dbReference type="GO" id="GO:0009584">
    <property type="term" value="P:detection of visible light"/>
    <property type="evidence" value="ECO:0007669"/>
    <property type="project" value="InterPro"/>
</dbReference>
<evidence type="ECO:0000256" key="5">
    <source>
        <dbReference type="ARBA" id="ARBA00022679"/>
    </source>
</evidence>
<dbReference type="InterPro" id="IPR035965">
    <property type="entry name" value="PAS-like_dom_sf"/>
</dbReference>
<dbReference type="EMBL" id="WFLM01000002">
    <property type="protein sequence ID" value="KAB8039909.1"/>
    <property type="molecule type" value="Genomic_DNA"/>
</dbReference>
<evidence type="ECO:0000259" key="10">
    <source>
        <dbReference type="PROSITE" id="PS50046"/>
    </source>
</evidence>
<evidence type="ECO:0000256" key="9">
    <source>
        <dbReference type="ARBA" id="ARBA00023170"/>
    </source>
</evidence>
<dbReference type="Pfam" id="PF00360">
    <property type="entry name" value="PHY"/>
    <property type="match status" value="1"/>
</dbReference>
<comment type="caution">
    <text evidence="12">The sequence shown here is derived from an EMBL/GenBank/DDBJ whole genome shotgun (WGS) entry which is preliminary data.</text>
</comment>
<keyword evidence="9" id="KW-0675">Receptor</keyword>
<evidence type="ECO:0000256" key="8">
    <source>
        <dbReference type="ARBA" id="ARBA00022840"/>
    </source>
</evidence>
<evidence type="ECO:0000256" key="6">
    <source>
        <dbReference type="ARBA" id="ARBA00022741"/>
    </source>
</evidence>
<comment type="similarity">
    <text evidence="2">In the N-terminal section; belongs to the phytochrome family.</text>
</comment>
<dbReference type="PANTHER" id="PTHR41523">
    <property type="entry name" value="TWO-COMPONENT SYSTEM SENSOR PROTEIN"/>
    <property type="match status" value="1"/>
</dbReference>
<gene>
    <name evidence="12" type="ORF">GCL60_06510</name>
</gene>
<name>A0A6N6VVX4_9BACT</name>
<evidence type="ECO:0000256" key="4">
    <source>
        <dbReference type="ARBA" id="ARBA00022553"/>
    </source>
</evidence>
<accession>A0A6N6VVX4</accession>
<proteinExistence type="inferred from homology"/>
<keyword evidence="5" id="KW-0808">Transferase</keyword>
<keyword evidence="13" id="KW-1185">Reference proteome</keyword>
<dbReference type="PROSITE" id="PS50109">
    <property type="entry name" value="HIS_KIN"/>
    <property type="match status" value="1"/>
</dbReference>
<dbReference type="InterPro" id="IPR003594">
    <property type="entry name" value="HATPase_dom"/>
</dbReference>
<dbReference type="SUPFAM" id="SSF55781">
    <property type="entry name" value="GAF domain-like"/>
    <property type="match status" value="2"/>
</dbReference>
<dbReference type="InterPro" id="IPR029016">
    <property type="entry name" value="GAF-like_dom_sf"/>
</dbReference>
<dbReference type="GO" id="GO:0006355">
    <property type="term" value="P:regulation of DNA-templated transcription"/>
    <property type="evidence" value="ECO:0007669"/>
    <property type="project" value="InterPro"/>
</dbReference>
<dbReference type="RefSeq" id="WP_153419519.1">
    <property type="nucleotide sequence ID" value="NZ_WFLM01000002.1"/>
</dbReference>
<evidence type="ECO:0000313" key="12">
    <source>
        <dbReference type="EMBL" id="KAB8039909.1"/>
    </source>
</evidence>
<dbReference type="PRINTS" id="PR01033">
    <property type="entry name" value="PHYTOCHROME"/>
</dbReference>
<keyword evidence="4" id="KW-0597">Phosphoprotein</keyword>
<dbReference type="Proteomes" id="UP000437748">
    <property type="component" value="Unassembled WGS sequence"/>
</dbReference>
<dbReference type="InterPro" id="IPR016132">
    <property type="entry name" value="Phyto_chromo_attachment"/>
</dbReference>
<dbReference type="InterPro" id="IPR001294">
    <property type="entry name" value="Phytochrome"/>
</dbReference>
<sequence length="719" mass="83680">MIDKVSSKKYDYCENLKVNITNNIQNCAFFIAIDIDNLIIHSVSSNLHELFLENYNQFIGKEILKYLNEKSKITLKNIISNIKKNIFKRRILVELYFLINNIINKRYCVIFISQNLLCIEGFIKEETEDIYEDLLMIENEIQETIHSKKNKEELSESVCKFIREFTDSDRVYYCEFENDNHGFVIGEDTKDIKNSILHHHFPASDLPMTVRNLYIENRFRIIQDAQYTPMPIIGSIKNYDLKYSLFREIGATHIKYLSNMGIKFSSSYSVVEENVLRGLVGIHSFSSKNISLVVLFKIKKLIEAFSSKLLTQKFSKIKLKNQDINFKIIDFLKSYENENCDIGKISKNDISNIKIYFNSKFVVYGNNENLISDLEIPIEFLNKLKIIISNKLLNEEIFYTDKMIDLDADFEKWANISSGMLYISLDKSQNTFFCFFREEKIQTYKWSGDPNILEVKTDGTLNPRNSFQTWLQEIKFKSNEWTSEDLILANELRNKLLTIRSNYILKLTNDNLSLSKKNKEIEVLLSEVHHRVKNNLAILNAMFDWKIKESDNNKVIDVLKEMKSRVRAISSLHELLYQTNIYGEVNISKYISSIIRNTSSLLINNKIEFKTNFSQKINLSIQKALPVGLIVHEFITNSIKYAFENRDNGIIEIEWKNNLNDSLLALKDNGIGCSNIENLKGSSIGLEMIRLLIKQLDGRSIWNGEGGVSLQIYLKKADL</sequence>
<dbReference type="InterPro" id="IPR036890">
    <property type="entry name" value="HATPase_C_sf"/>
</dbReference>
<dbReference type="SUPFAM" id="SSF55874">
    <property type="entry name" value="ATPase domain of HSP90 chaperone/DNA topoisomerase II/histidine kinase"/>
    <property type="match status" value="1"/>
</dbReference>
<evidence type="ECO:0000256" key="3">
    <source>
        <dbReference type="ARBA" id="ARBA00012438"/>
    </source>
</evidence>
<keyword evidence="8" id="KW-0067">ATP-binding</keyword>
<dbReference type="GO" id="GO:0005524">
    <property type="term" value="F:ATP binding"/>
    <property type="evidence" value="ECO:0007669"/>
    <property type="project" value="UniProtKB-KW"/>
</dbReference>
<evidence type="ECO:0000256" key="7">
    <source>
        <dbReference type="ARBA" id="ARBA00022777"/>
    </source>
</evidence>
<dbReference type="Pfam" id="PF07568">
    <property type="entry name" value="HisKA_2"/>
    <property type="match status" value="1"/>
</dbReference>
<keyword evidence="6" id="KW-0547">Nucleotide-binding</keyword>
<keyword evidence="7" id="KW-0418">Kinase</keyword>
<dbReference type="InterPro" id="IPR005467">
    <property type="entry name" value="His_kinase_dom"/>
</dbReference>
<dbReference type="Gene3D" id="3.30.450.40">
    <property type="match status" value="1"/>
</dbReference>
<dbReference type="Gene3D" id="3.30.565.10">
    <property type="entry name" value="Histidine kinase-like ATPase, C-terminal domain"/>
    <property type="match status" value="1"/>
</dbReference>
<dbReference type="EC" id="2.7.13.3" evidence="3"/>
<evidence type="ECO:0000256" key="2">
    <source>
        <dbReference type="ARBA" id="ARBA00006402"/>
    </source>
</evidence>
<dbReference type="PROSITE" id="PS50046">
    <property type="entry name" value="PHYTOCHROME_2"/>
    <property type="match status" value="1"/>
</dbReference>
<dbReference type="SMART" id="SM00387">
    <property type="entry name" value="HATPase_c"/>
    <property type="match status" value="1"/>
</dbReference>
<dbReference type="GO" id="GO:0004673">
    <property type="term" value="F:protein histidine kinase activity"/>
    <property type="evidence" value="ECO:0007669"/>
    <property type="project" value="UniProtKB-EC"/>
</dbReference>
<comment type="catalytic activity">
    <reaction evidence="1">
        <text>ATP + protein L-histidine = ADP + protein N-phospho-L-histidine.</text>
        <dbReference type="EC" id="2.7.13.3"/>
    </reaction>
</comment>